<keyword evidence="2" id="KW-1185">Reference proteome</keyword>
<organism evidence="1 2">
    <name type="scientific">Setaria viridis</name>
    <name type="common">Green bristlegrass</name>
    <name type="synonym">Setaria italica subsp. viridis</name>
    <dbReference type="NCBI Taxonomy" id="4556"/>
    <lineage>
        <taxon>Eukaryota</taxon>
        <taxon>Viridiplantae</taxon>
        <taxon>Streptophyta</taxon>
        <taxon>Embryophyta</taxon>
        <taxon>Tracheophyta</taxon>
        <taxon>Spermatophyta</taxon>
        <taxon>Magnoliopsida</taxon>
        <taxon>Liliopsida</taxon>
        <taxon>Poales</taxon>
        <taxon>Poaceae</taxon>
        <taxon>PACMAD clade</taxon>
        <taxon>Panicoideae</taxon>
        <taxon>Panicodae</taxon>
        <taxon>Paniceae</taxon>
        <taxon>Cenchrinae</taxon>
        <taxon>Setaria</taxon>
    </lineage>
</organism>
<dbReference type="Gramene" id="TKW11217">
    <property type="protein sequence ID" value="TKW11217"/>
    <property type="gene ID" value="SEVIR_6G219300v2"/>
</dbReference>
<dbReference type="Proteomes" id="UP000298652">
    <property type="component" value="Chromosome 6"/>
</dbReference>
<evidence type="ECO:0000313" key="2">
    <source>
        <dbReference type="Proteomes" id="UP000298652"/>
    </source>
</evidence>
<evidence type="ECO:0000313" key="1">
    <source>
        <dbReference type="EMBL" id="TKW11217.1"/>
    </source>
</evidence>
<sequence length="134" mass="13492">MIPGFEAARIITTLSLLFAGPPHRRSRAAADMAGRFLLQKLAASTGMSGSTNRIGAHASSSAAAAAGAPVVPHASGAARHFNTFSRSRAAAVIDHSEAASSLDSVGGVKLPTCSPGVSSKLRHFLGATIGSKPC</sequence>
<gene>
    <name evidence="1" type="ORF">SEVIR_6G219300v2</name>
</gene>
<name>A0A4U6UKT9_SETVI</name>
<protein>
    <submittedName>
        <fullName evidence="1">Uncharacterized protein</fullName>
    </submittedName>
</protein>
<reference evidence="1" key="1">
    <citation type="submission" date="2019-03" db="EMBL/GenBank/DDBJ databases">
        <title>WGS assembly of Setaria viridis.</title>
        <authorList>
            <person name="Huang P."/>
            <person name="Jenkins J."/>
            <person name="Grimwood J."/>
            <person name="Barry K."/>
            <person name="Healey A."/>
            <person name="Mamidi S."/>
            <person name="Sreedasyam A."/>
            <person name="Shu S."/>
            <person name="Feldman M."/>
            <person name="Wu J."/>
            <person name="Yu Y."/>
            <person name="Chen C."/>
            <person name="Johnson J."/>
            <person name="Rokhsar D."/>
            <person name="Baxter I."/>
            <person name="Schmutz J."/>
            <person name="Brutnell T."/>
            <person name="Kellogg E."/>
        </authorList>
    </citation>
    <scope>NUCLEOTIDE SEQUENCE [LARGE SCALE GENOMIC DNA]</scope>
</reference>
<dbReference type="AlphaFoldDB" id="A0A4U6UKT9"/>
<proteinExistence type="predicted"/>
<accession>A0A4U6UKT9</accession>
<dbReference type="EMBL" id="CM016557">
    <property type="protein sequence ID" value="TKW11217.1"/>
    <property type="molecule type" value="Genomic_DNA"/>
</dbReference>